<evidence type="ECO:0000313" key="1">
    <source>
        <dbReference type="EMBL" id="EMR04158.1"/>
    </source>
</evidence>
<dbReference type="EMBL" id="AODQ01000010">
    <property type="protein sequence ID" value="EMR04158.1"/>
    <property type="molecule type" value="Genomic_DNA"/>
</dbReference>
<organism evidence="1 2">
    <name type="scientific">Cesiribacter andamanensis AMV16</name>
    <dbReference type="NCBI Taxonomy" id="1279009"/>
    <lineage>
        <taxon>Bacteria</taxon>
        <taxon>Pseudomonadati</taxon>
        <taxon>Bacteroidota</taxon>
        <taxon>Cytophagia</taxon>
        <taxon>Cytophagales</taxon>
        <taxon>Cesiribacteraceae</taxon>
        <taxon>Cesiribacter</taxon>
    </lineage>
</organism>
<keyword evidence="2" id="KW-1185">Reference proteome</keyword>
<accession>M7N6A0</accession>
<reference evidence="1 2" key="1">
    <citation type="journal article" date="2013" name="Genome Announc.">
        <title>Draft Genome Sequence of Cesiribacter andamanensis Strain AMV16T, Isolated from a Soil Sample from a Mud Volcano in the Andaman Islands, India.</title>
        <authorList>
            <person name="Shivaji S."/>
            <person name="Ara S."/>
            <person name="Begum Z."/>
            <person name="Srinivas T.N."/>
            <person name="Singh A."/>
            <person name="Kumar Pinnaka A."/>
        </authorList>
    </citation>
    <scope>NUCLEOTIDE SEQUENCE [LARGE SCALE GENOMIC DNA]</scope>
    <source>
        <strain evidence="1 2">AMV16</strain>
    </source>
</reference>
<name>M7N6A0_9BACT</name>
<protein>
    <submittedName>
        <fullName evidence="1">Uncharacterized protein</fullName>
    </submittedName>
</protein>
<dbReference type="RefSeq" id="WP_009194089.1">
    <property type="nucleotide sequence ID" value="NZ_AODQ01000010.1"/>
</dbReference>
<dbReference type="Proteomes" id="UP000011910">
    <property type="component" value="Unassembled WGS sequence"/>
</dbReference>
<evidence type="ECO:0000313" key="2">
    <source>
        <dbReference type="Proteomes" id="UP000011910"/>
    </source>
</evidence>
<gene>
    <name evidence="1" type="ORF">ADICEAN_00682</name>
</gene>
<dbReference type="OrthoDB" id="9785953at2"/>
<proteinExistence type="predicted"/>
<sequence length="107" mass="12772">MENLTNGNREKNQLSFYIDPEQQRSIGRVYTEFVPNYWNKIKRNKRLKDEVLFLASFDRISWLVYSWPKTKVADLLRWGYHLIILDPAFDITPLTDPIPVRSLNDLD</sequence>
<dbReference type="AlphaFoldDB" id="M7N6A0"/>
<comment type="caution">
    <text evidence="1">The sequence shown here is derived from an EMBL/GenBank/DDBJ whole genome shotgun (WGS) entry which is preliminary data.</text>
</comment>